<feature type="binding site" evidence="6">
    <location>
        <position position="355"/>
    </location>
    <ligand>
        <name>Zn(2+)</name>
        <dbReference type="ChEBI" id="CHEBI:29105"/>
    </ligand>
</feature>
<comment type="cofactor">
    <cofactor evidence="6">
        <name>Zn(2+)</name>
        <dbReference type="ChEBI" id="CHEBI:29105"/>
    </cofactor>
</comment>
<evidence type="ECO:0000256" key="2">
    <source>
        <dbReference type="ARBA" id="ARBA00022475"/>
    </source>
</evidence>
<dbReference type="RefSeq" id="WP_182803354.1">
    <property type="nucleotide sequence ID" value="NZ_CP060007.1"/>
</dbReference>
<evidence type="ECO:0000313" key="7">
    <source>
        <dbReference type="EMBL" id="QNA44828.1"/>
    </source>
</evidence>
<comment type="similarity">
    <text evidence="6">Belongs to the inorganic carbon transporter (TC 9.A.2) DabA family.</text>
</comment>
<dbReference type="KEGG" id="lacs:H4075_01120"/>
<dbReference type="PANTHER" id="PTHR38344">
    <property type="entry name" value="UPF0753 PROTEIN AQ_863"/>
    <property type="match status" value="1"/>
</dbReference>
<evidence type="ECO:0000256" key="6">
    <source>
        <dbReference type="HAMAP-Rule" id="MF_01871"/>
    </source>
</evidence>
<sequence length="869" mass="99209">MDKNQQAILSNQKQNEIHISFHEEHVLHELKHFLPSQQALKDFIHHNSLHAFQHLKFYEAIFKASKIFGFQVSLQLSEFRQLYKTGRIREDILDMILATKKGKDHLFLWKQKLIEVNYDTINHPRIGQLRKYWKEAYAFDLDNNVHPLLFRILCSFLDQGIAITAFPFANKSFTESIKELERTSLVSFFKTKAVRKKFLSGDYSITELLKTIVGKEEYFEQYLFDQQFAHHGWSGFISAVEDNPHTLLDNKKITFKELVEFELLMELDALNDVFGSNWQPLTNHVTAPPLYLFAEVPKTELAEVIELWQDAFEWSYYDSVLKGILIAEDKRELQQNGDAAIPSTKNTPSFQAIFCIDEREDSIRRHIEAVDKKAETFGAPGFFGVEFYFQQQGSKFYDKLCPAPVTPKYLIKESDAKAVRQEELIYTKHTHGIVSGFFLSIGFGFWAFVKKIEMLFRPKMSPAISNAYGHMDKQSTLSIENKNPNDTENGLQIGYTVDEMAARAEGFLRGIGMIKRFAPIVYIIAHGSSSANNPHHGAHDCGACSGRPGATNARVQAFILNHKTVREILAAKGIIIPAETQFLGCMHDTAADVMAYYDENVLSEENAKAHFINIQNFETALNLNAKERSRRFASINTKQELEQVRKAIHSRSVSLFEPRPELGHGTNTLAIIGRRQMTKGLFLDRRAFLNSYDHTTDADGTILSAVMRPIGLVCGGINLEYYFSRVDNIKMGAGTKLPHNVMGLFGVANSSDGDLRPGLPWQMIEVHDPVRLMVIVEHKPEIVLKAIQSSPEVFEWYKNEWVHIVALDPEEKQFYYFKNGAFSKYEPVTASGEIKTIHNMVQFIEGAKEMETNHIVHATEENLPVYLLD</sequence>
<feature type="binding site" evidence="6">
    <location>
        <position position="541"/>
    </location>
    <ligand>
        <name>Zn(2+)</name>
        <dbReference type="ChEBI" id="CHEBI:29105"/>
    </ligand>
</feature>
<evidence type="ECO:0000256" key="4">
    <source>
        <dbReference type="ARBA" id="ARBA00022833"/>
    </source>
</evidence>
<dbReference type="GO" id="GO:0005886">
    <property type="term" value="C:plasma membrane"/>
    <property type="evidence" value="ECO:0007669"/>
    <property type="project" value="UniProtKB-SubCell"/>
</dbReference>
<dbReference type="Proteomes" id="UP000515344">
    <property type="component" value="Chromosome"/>
</dbReference>
<reference evidence="8" key="1">
    <citation type="submission" date="2020-08" db="EMBL/GenBank/DDBJ databases">
        <title>Lacibacter sp. S13-6-6 genome sequencing.</title>
        <authorList>
            <person name="Jin L."/>
        </authorList>
    </citation>
    <scope>NUCLEOTIDE SEQUENCE [LARGE SCALE GENOMIC DNA]</scope>
    <source>
        <strain evidence="8">S13-6-6</strain>
    </source>
</reference>
<dbReference type="EMBL" id="CP060007">
    <property type="protein sequence ID" value="QNA44828.1"/>
    <property type="molecule type" value="Genomic_DNA"/>
</dbReference>
<feature type="binding site" evidence="6">
    <location>
        <position position="357"/>
    </location>
    <ligand>
        <name>Zn(2+)</name>
        <dbReference type="ChEBI" id="CHEBI:29105"/>
    </ligand>
</feature>
<evidence type="ECO:0000256" key="3">
    <source>
        <dbReference type="ARBA" id="ARBA00022723"/>
    </source>
</evidence>
<dbReference type="GO" id="GO:0008270">
    <property type="term" value="F:zinc ion binding"/>
    <property type="evidence" value="ECO:0007669"/>
    <property type="project" value="UniProtKB-UniRule"/>
</dbReference>
<comment type="function">
    <text evidence="6">Part of an energy-coupled inorganic carbon pump.</text>
</comment>
<keyword evidence="2 6" id="KW-1003">Cell membrane</keyword>
<keyword evidence="3 6" id="KW-0479">Metal-binding</keyword>
<evidence type="ECO:0000256" key="1">
    <source>
        <dbReference type="ARBA" id="ARBA00022448"/>
    </source>
</evidence>
<dbReference type="PANTHER" id="PTHR38344:SF1">
    <property type="entry name" value="INORGANIC CARBON TRANSPORTER SUBUNIT DABA-RELATED"/>
    <property type="match status" value="1"/>
</dbReference>
<dbReference type="AlphaFoldDB" id="A0A7G5XH75"/>
<comment type="subcellular location">
    <subcellularLocation>
        <location evidence="6">Cell membrane</location>
        <topology evidence="6">Peripheral membrane protein</topology>
    </subcellularLocation>
</comment>
<evidence type="ECO:0000313" key="8">
    <source>
        <dbReference type="Proteomes" id="UP000515344"/>
    </source>
</evidence>
<protein>
    <recommendedName>
        <fullName evidence="6">Probable inorganic carbon transporter subunit DabA</fullName>
    </recommendedName>
</protein>
<accession>A0A7G5XH75</accession>
<comment type="subunit">
    <text evidence="6">Forms a complex with DabB.</text>
</comment>
<keyword evidence="4 6" id="KW-0862">Zinc</keyword>
<organism evidence="7 8">
    <name type="scientific">Lacibacter sediminis</name>
    <dbReference type="NCBI Taxonomy" id="2760713"/>
    <lineage>
        <taxon>Bacteria</taxon>
        <taxon>Pseudomonadati</taxon>
        <taxon>Bacteroidota</taxon>
        <taxon>Chitinophagia</taxon>
        <taxon>Chitinophagales</taxon>
        <taxon>Chitinophagaceae</taxon>
        <taxon>Lacibacter</taxon>
    </lineage>
</organism>
<gene>
    <name evidence="6" type="primary">dabA</name>
    <name evidence="7" type="ORF">H4075_01120</name>
</gene>
<keyword evidence="5 6" id="KW-0472">Membrane</keyword>
<proteinExistence type="inferred from homology"/>
<name>A0A7G5XH75_9BACT</name>
<keyword evidence="1 6" id="KW-0813">Transport</keyword>
<keyword evidence="8" id="KW-1185">Reference proteome</keyword>
<dbReference type="InterPro" id="IPR018752">
    <property type="entry name" value="DabA"/>
</dbReference>
<dbReference type="HAMAP" id="MF_01871">
    <property type="entry name" value="DabA"/>
    <property type="match status" value="1"/>
</dbReference>
<evidence type="ECO:0000256" key="5">
    <source>
        <dbReference type="ARBA" id="ARBA00023136"/>
    </source>
</evidence>
<feature type="binding site" evidence="6">
    <location>
        <position position="526"/>
    </location>
    <ligand>
        <name>Zn(2+)</name>
        <dbReference type="ChEBI" id="CHEBI:29105"/>
    </ligand>
</feature>
<dbReference type="Pfam" id="PF10070">
    <property type="entry name" value="DabA"/>
    <property type="match status" value="1"/>
</dbReference>